<dbReference type="OrthoDB" id="370479at2"/>
<sequence>MVRVLFIVLLTALSFLNYGQDSIRLTNGEWEPYLSKGSYHFGLASHIVEKAFALEGIDVEWGFFPWVRSYNLAKIGAWDGSAIWWETLETEKDFYLSDKVLDSSLVFFHLKTFNFKWDSFEDLKGLKIGVTRGYDYGEEFTKALKDKIFEVLEVSTDEQLYKLLISKRIDLMPNDKVVGYAQIKNSLDIEEQLLFTNNPKTFGSRSLHLILSKNSPKGLTHLELFNRGLSKLRLSGEIDDMIENLEIGLYDKK</sequence>
<evidence type="ECO:0000313" key="2">
    <source>
        <dbReference type="Proteomes" id="UP000323824"/>
    </source>
</evidence>
<dbReference type="Gene3D" id="3.40.190.10">
    <property type="entry name" value="Periplasmic binding protein-like II"/>
    <property type="match status" value="2"/>
</dbReference>
<dbReference type="PANTHER" id="PTHR35936">
    <property type="entry name" value="MEMBRANE-BOUND LYTIC MUREIN TRANSGLYCOSYLASE F"/>
    <property type="match status" value="1"/>
</dbReference>
<evidence type="ECO:0000313" key="1">
    <source>
        <dbReference type="EMBL" id="QEN05112.1"/>
    </source>
</evidence>
<keyword evidence="2" id="KW-1185">Reference proteome</keyword>
<reference evidence="1 2" key="1">
    <citation type="submission" date="2019-02" db="EMBL/GenBank/DDBJ databases">
        <authorList>
            <person name="Fomenkov A."/>
            <person name="Dubinina G."/>
            <person name="Grabovich M."/>
            <person name="Vincze T."/>
            <person name="Roberts R.J."/>
        </authorList>
    </citation>
    <scope>NUCLEOTIDE SEQUENCE [LARGE SCALE GENOMIC DNA]</scope>
    <source>
        <strain evidence="1 2">P</strain>
    </source>
</reference>
<accession>A0A5C1QFX2</accession>
<dbReference type="Proteomes" id="UP000323824">
    <property type="component" value="Chromosome"/>
</dbReference>
<organism evidence="1 2">
    <name type="scientific">Thiospirochaeta perfilievii</name>
    <dbReference type="NCBI Taxonomy" id="252967"/>
    <lineage>
        <taxon>Bacteria</taxon>
        <taxon>Pseudomonadati</taxon>
        <taxon>Spirochaetota</taxon>
        <taxon>Spirochaetia</taxon>
        <taxon>Spirochaetales</taxon>
        <taxon>Spirochaetaceae</taxon>
        <taxon>Thiospirochaeta</taxon>
    </lineage>
</organism>
<reference evidence="1 2" key="2">
    <citation type="submission" date="2019-09" db="EMBL/GenBank/DDBJ databases">
        <title>Complete Genome Sequence and Methylome Analysis of free living Spirochaetas.</title>
        <authorList>
            <person name="Leshcheva N."/>
            <person name="Mikheeva N."/>
        </authorList>
    </citation>
    <scope>NUCLEOTIDE SEQUENCE [LARGE SCALE GENOMIC DNA]</scope>
    <source>
        <strain evidence="1 2">P</strain>
    </source>
</reference>
<dbReference type="PANTHER" id="PTHR35936:SF25">
    <property type="entry name" value="ABC TRANSPORTER SUBSTRATE-BINDING PROTEIN"/>
    <property type="match status" value="1"/>
</dbReference>
<dbReference type="RefSeq" id="WP_149568353.1">
    <property type="nucleotide sequence ID" value="NZ_CP035807.1"/>
</dbReference>
<protein>
    <submittedName>
        <fullName evidence="1">Transporter substrate-binding domain-containing protein</fullName>
    </submittedName>
</protein>
<proteinExistence type="predicted"/>
<dbReference type="AlphaFoldDB" id="A0A5C1QFX2"/>
<dbReference type="SUPFAM" id="SSF53850">
    <property type="entry name" value="Periplasmic binding protein-like II"/>
    <property type="match status" value="1"/>
</dbReference>
<gene>
    <name evidence="1" type="ORF">EW093_10450</name>
</gene>
<dbReference type="EMBL" id="CP035807">
    <property type="protein sequence ID" value="QEN05112.1"/>
    <property type="molecule type" value="Genomic_DNA"/>
</dbReference>
<dbReference type="KEGG" id="sper:EW093_10450"/>
<name>A0A5C1QFX2_9SPIO</name>